<evidence type="ECO:0000259" key="7">
    <source>
        <dbReference type="PROSITE" id="PS51462"/>
    </source>
</evidence>
<dbReference type="InterPro" id="IPR015797">
    <property type="entry name" value="NUDIX_hydrolase-like_dom_sf"/>
</dbReference>
<reference evidence="8 9" key="1">
    <citation type="submission" date="2014-11" db="EMBL/GenBank/DDBJ databases">
        <authorList>
            <person name="Urmite Genomes Urmite Genomes"/>
        </authorList>
    </citation>
    <scope>NUCLEOTIDE SEQUENCE [LARGE SCALE GENOMIC DNA]</scope>
    <source>
        <strain evidence="8 9">Oc5</strain>
    </source>
</reference>
<evidence type="ECO:0000313" key="9">
    <source>
        <dbReference type="Proteomes" id="UP000040453"/>
    </source>
</evidence>
<keyword evidence="3" id="KW-0479">Metal-binding</keyword>
<dbReference type="InterPro" id="IPR000086">
    <property type="entry name" value="NUDIX_hydrolase_dom"/>
</dbReference>
<dbReference type="STRING" id="545501.BN997_00433"/>
<gene>
    <name evidence="8" type="primary">nudL</name>
    <name evidence="8" type="ORF">BN997_00433</name>
</gene>
<evidence type="ECO:0000256" key="4">
    <source>
        <dbReference type="ARBA" id="ARBA00022801"/>
    </source>
</evidence>
<evidence type="ECO:0000256" key="1">
    <source>
        <dbReference type="ARBA" id="ARBA00001936"/>
    </source>
</evidence>
<evidence type="ECO:0000256" key="3">
    <source>
        <dbReference type="ARBA" id="ARBA00022723"/>
    </source>
</evidence>
<dbReference type="SUPFAM" id="SSF55811">
    <property type="entry name" value="Nudix"/>
    <property type="match status" value="1"/>
</dbReference>
<keyword evidence="4 8" id="KW-0378">Hydrolase</keyword>
<dbReference type="InterPro" id="IPR045121">
    <property type="entry name" value="CoAse"/>
</dbReference>
<accession>A0A0A1MNE4</accession>
<dbReference type="Proteomes" id="UP000040453">
    <property type="component" value="Unassembled WGS sequence"/>
</dbReference>
<dbReference type="RefSeq" id="WP_042529223.1">
    <property type="nucleotide sequence ID" value="NZ_CAXOIH010000008.1"/>
</dbReference>
<dbReference type="OrthoDB" id="9802805at2"/>
<evidence type="ECO:0000256" key="2">
    <source>
        <dbReference type="ARBA" id="ARBA00001946"/>
    </source>
</evidence>
<evidence type="ECO:0000313" key="8">
    <source>
        <dbReference type="EMBL" id="CEI80626.1"/>
    </source>
</evidence>
<dbReference type="CDD" id="cd03426">
    <property type="entry name" value="NUDIX_CoAse_Nudt7"/>
    <property type="match status" value="1"/>
</dbReference>
<dbReference type="GO" id="GO:0010945">
    <property type="term" value="F:coenzyme A diphosphatase activity"/>
    <property type="evidence" value="ECO:0007669"/>
    <property type="project" value="InterPro"/>
</dbReference>
<dbReference type="Gene3D" id="3.90.79.10">
    <property type="entry name" value="Nucleoside Triphosphate Pyrophosphohydrolase"/>
    <property type="match status" value="1"/>
</dbReference>
<dbReference type="Pfam" id="PF00293">
    <property type="entry name" value="NUDIX"/>
    <property type="match status" value="1"/>
</dbReference>
<organism evidence="8 9">
    <name type="scientific">Oceanobacillus oncorhynchi</name>
    <dbReference type="NCBI Taxonomy" id="545501"/>
    <lineage>
        <taxon>Bacteria</taxon>
        <taxon>Bacillati</taxon>
        <taxon>Bacillota</taxon>
        <taxon>Bacilli</taxon>
        <taxon>Bacillales</taxon>
        <taxon>Bacillaceae</taxon>
        <taxon>Oceanobacillus</taxon>
    </lineage>
</organism>
<evidence type="ECO:0000256" key="5">
    <source>
        <dbReference type="ARBA" id="ARBA00022842"/>
    </source>
</evidence>
<keyword evidence="9" id="KW-1185">Reference proteome</keyword>
<comment type="cofactor">
    <cofactor evidence="2">
        <name>Mg(2+)</name>
        <dbReference type="ChEBI" id="CHEBI:18420"/>
    </cofactor>
</comment>
<sequence>MQIENILNHLRDRTPALMGHKYFKRSSVLIPLVELNGETHILFEVRSKNLRSQPGDVCFPGGRADQDDKHPSHTAIRETTEELGISEQDISDPIPLDYVVNDLGRIIYPFIGRLKSIENIQPSPDEVDHIFTVPLSFFLENEPKKYKVHLEIKPEDNFPYHLIVGGEDYEWHIRTMEELFYQYDDNTIWGLTAKVLNHFISLIDTKKDR</sequence>
<keyword evidence="6" id="KW-0464">Manganese</keyword>
<dbReference type="AlphaFoldDB" id="A0A0A1MNE4"/>
<keyword evidence="5" id="KW-0460">Magnesium</keyword>
<proteinExistence type="predicted"/>
<protein>
    <submittedName>
        <fullName evidence="8">Putative Nudix hydrolase NudL</fullName>
    </submittedName>
</protein>
<dbReference type="PANTHER" id="PTHR12992:SF11">
    <property type="entry name" value="MITOCHONDRIAL COENZYME A DIPHOSPHATASE NUDT8"/>
    <property type="match status" value="1"/>
</dbReference>
<evidence type="ECO:0000256" key="6">
    <source>
        <dbReference type="ARBA" id="ARBA00023211"/>
    </source>
</evidence>
<comment type="cofactor">
    <cofactor evidence="1">
        <name>Mn(2+)</name>
        <dbReference type="ChEBI" id="CHEBI:29035"/>
    </cofactor>
</comment>
<dbReference type="EMBL" id="CDGG01000001">
    <property type="protein sequence ID" value="CEI80626.1"/>
    <property type="molecule type" value="Genomic_DNA"/>
</dbReference>
<feature type="domain" description="Nudix hydrolase" evidence="7">
    <location>
        <begin position="23"/>
        <end position="156"/>
    </location>
</feature>
<dbReference type="PROSITE" id="PS51462">
    <property type="entry name" value="NUDIX"/>
    <property type="match status" value="1"/>
</dbReference>
<dbReference type="PANTHER" id="PTHR12992">
    <property type="entry name" value="NUDIX HYDROLASE"/>
    <property type="match status" value="1"/>
</dbReference>
<dbReference type="GO" id="GO:0046872">
    <property type="term" value="F:metal ion binding"/>
    <property type="evidence" value="ECO:0007669"/>
    <property type="project" value="UniProtKB-KW"/>
</dbReference>
<name>A0A0A1MNE4_9BACI</name>